<evidence type="ECO:0000256" key="1">
    <source>
        <dbReference type="ARBA" id="ARBA00012417"/>
    </source>
</evidence>
<dbReference type="PANTHER" id="PTHR10133:SF62">
    <property type="entry name" value="DNA POLYMERASE THETA"/>
    <property type="match status" value="1"/>
</dbReference>
<organism evidence="7 8">
    <name type="scientific">Acrobeloides nanus</name>
    <dbReference type="NCBI Taxonomy" id="290746"/>
    <lineage>
        <taxon>Eukaryota</taxon>
        <taxon>Metazoa</taxon>
        <taxon>Ecdysozoa</taxon>
        <taxon>Nematoda</taxon>
        <taxon>Chromadorea</taxon>
        <taxon>Rhabditida</taxon>
        <taxon>Tylenchina</taxon>
        <taxon>Cephalobomorpha</taxon>
        <taxon>Cephaloboidea</taxon>
        <taxon>Cephalobidae</taxon>
        <taxon>Acrobeloides</taxon>
    </lineage>
</organism>
<dbReference type="GO" id="GO:0097681">
    <property type="term" value="P:double-strand break repair via alternative nonhomologous end joining"/>
    <property type="evidence" value="ECO:0007669"/>
    <property type="project" value="TreeGrafter"/>
</dbReference>
<dbReference type="GO" id="GO:0006261">
    <property type="term" value="P:DNA-templated DNA replication"/>
    <property type="evidence" value="ECO:0007669"/>
    <property type="project" value="InterPro"/>
</dbReference>
<dbReference type="FunFam" id="1.10.150.20:FF:000002">
    <property type="entry name" value="DNA polymerase I"/>
    <property type="match status" value="1"/>
</dbReference>
<feature type="domain" description="DNA-directed DNA polymerase family A palm" evidence="6">
    <location>
        <begin position="230"/>
        <end position="436"/>
    </location>
</feature>
<dbReference type="InterPro" id="IPR043502">
    <property type="entry name" value="DNA/RNA_pol_sf"/>
</dbReference>
<dbReference type="InterPro" id="IPR001098">
    <property type="entry name" value="DNA-dir_DNA_pol_A_palm_dom"/>
</dbReference>
<dbReference type="PROSITE" id="PS00447">
    <property type="entry name" value="DNA_POLYMERASE_A"/>
    <property type="match status" value="1"/>
</dbReference>
<dbReference type="SUPFAM" id="SSF56672">
    <property type="entry name" value="DNA/RNA polymerases"/>
    <property type="match status" value="1"/>
</dbReference>
<reference evidence="8" key="1">
    <citation type="submission" date="2022-11" db="UniProtKB">
        <authorList>
            <consortium name="WormBaseParasite"/>
        </authorList>
    </citation>
    <scope>IDENTIFICATION</scope>
</reference>
<keyword evidence="4" id="KW-0239">DNA-directed DNA polymerase</keyword>
<dbReference type="SMART" id="SM00482">
    <property type="entry name" value="POLAc"/>
    <property type="match status" value="1"/>
</dbReference>
<evidence type="ECO:0000256" key="3">
    <source>
        <dbReference type="ARBA" id="ARBA00022695"/>
    </source>
</evidence>
<evidence type="ECO:0000313" key="8">
    <source>
        <dbReference type="WBParaSite" id="ACRNAN_scaffold12001.g6747.t1"/>
    </source>
</evidence>
<dbReference type="WBParaSite" id="ACRNAN_scaffold12001.g6747.t1">
    <property type="protein sequence ID" value="ACRNAN_scaffold12001.g6747.t1"/>
    <property type="gene ID" value="ACRNAN_scaffold12001.g6747"/>
</dbReference>
<accession>A0A914CLP4</accession>
<sequence length="477" mass="54372">MFCIRTMLLACETLSNETLDFSIDTLIQRFSWPTWLKLSHQMNGIERSTVHAYLSLKLHEKLLPLSSPRLLALYEECVEVIARMELRGMNVDGHHCQKLIDRILKSMSMIEKEVYQLSGIPFNLSSSADTAKILYTKLRLNVPKNATITTRHFSTNSAVLMQIPHPICEKIINWRKLEHSLKCLRGLISAVNKDSGRIHTEFDHITASGGRILTSNPNLQIVPKQCIVEDFSVRSVFFAQQGRTFLAADYSQLELRVLCQLSGDEQLMNLLNENSTIDIFERMAERFSTNSNAKCQIDRSKAKQLSYGIIYGMGAETLSQELNLSKIEAEELISNFFSEFPKVKEWIGLSVDDCRKLGKTRTFLGKLRNFEMSIMSDSLRDRSQAERQTVNYIIQGTASEIFKRALIAVDKRIRTHDAYLIMQMHDEVIIEAKIASVDRVLTVVKAAMEEACPEFQVKLPVKMTIGRNWGAMKPVIL</sequence>
<dbReference type="PANTHER" id="PTHR10133">
    <property type="entry name" value="DNA POLYMERASE I"/>
    <property type="match status" value="1"/>
</dbReference>
<dbReference type="InterPro" id="IPR019760">
    <property type="entry name" value="DNA-dir_DNA_pol_A_CS"/>
</dbReference>
<keyword evidence="3" id="KW-0548">Nucleotidyltransferase</keyword>
<evidence type="ECO:0000256" key="4">
    <source>
        <dbReference type="ARBA" id="ARBA00022932"/>
    </source>
</evidence>
<dbReference type="GO" id="GO:0003677">
    <property type="term" value="F:DNA binding"/>
    <property type="evidence" value="ECO:0007669"/>
    <property type="project" value="InterPro"/>
</dbReference>
<dbReference type="Proteomes" id="UP000887540">
    <property type="component" value="Unplaced"/>
</dbReference>
<dbReference type="PRINTS" id="PR00868">
    <property type="entry name" value="DNAPOLI"/>
</dbReference>
<evidence type="ECO:0000313" key="7">
    <source>
        <dbReference type="Proteomes" id="UP000887540"/>
    </source>
</evidence>
<proteinExistence type="predicted"/>
<keyword evidence="2" id="KW-0808">Transferase</keyword>
<protein>
    <recommendedName>
        <fullName evidence="1">DNA-directed DNA polymerase</fullName>
        <ecNumber evidence="1">2.7.7.7</ecNumber>
    </recommendedName>
</protein>
<dbReference type="EC" id="2.7.7.7" evidence="1"/>
<dbReference type="Gene3D" id="1.10.150.20">
    <property type="entry name" value="5' to 3' exonuclease, C-terminal subdomain"/>
    <property type="match status" value="1"/>
</dbReference>
<dbReference type="Gene3D" id="3.30.70.370">
    <property type="match status" value="1"/>
</dbReference>
<dbReference type="GO" id="GO:0003887">
    <property type="term" value="F:DNA-directed DNA polymerase activity"/>
    <property type="evidence" value="ECO:0007669"/>
    <property type="project" value="UniProtKB-KW"/>
</dbReference>
<keyword evidence="7" id="KW-1185">Reference proteome</keyword>
<name>A0A914CLP4_9BILA</name>
<evidence type="ECO:0000259" key="6">
    <source>
        <dbReference type="SMART" id="SM00482"/>
    </source>
</evidence>
<evidence type="ECO:0000256" key="5">
    <source>
        <dbReference type="ARBA" id="ARBA00049244"/>
    </source>
</evidence>
<dbReference type="Gene3D" id="1.20.1060.10">
    <property type="entry name" value="Taq DNA Polymerase, Chain T, domain 4"/>
    <property type="match status" value="1"/>
</dbReference>
<dbReference type="AlphaFoldDB" id="A0A914CLP4"/>
<dbReference type="InterPro" id="IPR002298">
    <property type="entry name" value="DNA_polymerase_A"/>
</dbReference>
<comment type="catalytic activity">
    <reaction evidence="5">
        <text>DNA(n) + a 2'-deoxyribonucleoside 5'-triphosphate = DNA(n+1) + diphosphate</text>
        <dbReference type="Rhea" id="RHEA:22508"/>
        <dbReference type="Rhea" id="RHEA-COMP:17339"/>
        <dbReference type="Rhea" id="RHEA-COMP:17340"/>
        <dbReference type="ChEBI" id="CHEBI:33019"/>
        <dbReference type="ChEBI" id="CHEBI:61560"/>
        <dbReference type="ChEBI" id="CHEBI:173112"/>
        <dbReference type="EC" id="2.7.7.7"/>
    </reaction>
</comment>
<evidence type="ECO:0000256" key="2">
    <source>
        <dbReference type="ARBA" id="ARBA00022679"/>
    </source>
</evidence>
<dbReference type="Pfam" id="PF00476">
    <property type="entry name" value="DNA_pol_A"/>
    <property type="match status" value="1"/>
</dbReference>